<evidence type="ECO:0000259" key="1">
    <source>
        <dbReference type="Pfam" id="PF08241"/>
    </source>
</evidence>
<keyword evidence="3" id="KW-1185">Reference proteome</keyword>
<protein>
    <submittedName>
        <fullName evidence="2">Class I SAM-dependent methyltransferase</fullName>
        <ecNumber evidence="2">2.1.-.-</ecNumber>
    </submittedName>
</protein>
<dbReference type="CDD" id="cd02440">
    <property type="entry name" value="AdoMet_MTases"/>
    <property type="match status" value="1"/>
</dbReference>
<dbReference type="SUPFAM" id="SSF53335">
    <property type="entry name" value="S-adenosyl-L-methionine-dependent methyltransferases"/>
    <property type="match status" value="1"/>
</dbReference>
<name>A0ABV1JXE9_9PSEU</name>
<comment type="caution">
    <text evidence="2">The sequence shown here is derived from an EMBL/GenBank/DDBJ whole genome shotgun (WGS) entry which is preliminary data.</text>
</comment>
<organism evidence="2 3">
    <name type="scientific">Pseudonocardia tropica</name>
    <dbReference type="NCBI Taxonomy" id="681289"/>
    <lineage>
        <taxon>Bacteria</taxon>
        <taxon>Bacillati</taxon>
        <taxon>Actinomycetota</taxon>
        <taxon>Actinomycetes</taxon>
        <taxon>Pseudonocardiales</taxon>
        <taxon>Pseudonocardiaceae</taxon>
        <taxon>Pseudonocardia</taxon>
    </lineage>
</organism>
<dbReference type="EMBL" id="JBEDNP010000010">
    <property type="protein sequence ID" value="MEQ3540642.1"/>
    <property type="molecule type" value="Genomic_DNA"/>
</dbReference>
<sequence>MKLRSLVVEGPSSLGGRARARRWELFRDALGDVSDLSVLDLGGTPSTWQRAPVRPRSVTVLNLFPGELNLRDDERPDLEGIEVVHGDACQPPSEIANRRFDLVFSNSLIEHVGGPYRRRQLAEVIRSAADRYWVQTPYRYFPVEPHWIFPGFQFLPLAARARLSQTWPLVHSRATSRADGIDASLDVELISLTEMRHLFPGGAVKIERFGGIPKSLIAVRT</sequence>
<dbReference type="InterPro" id="IPR013216">
    <property type="entry name" value="Methyltransf_11"/>
</dbReference>
<dbReference type="Pfam" id="PF08241">
    <property type="entry name" value="Methyltransf_11"/>
    <property type="match status" value="1"/>
</dbReference>
<dbReference type="Gene3D" id="3.40.50.150">
    <property type="entry name" value="Vaccinia Virus protein VP39"/>
    <property type="match status" value="1"/>
</dbReference>
<dbReference type="RefSeq" id="WP_345644376.1">
    <property type="nucleotide sequence ID" value="NZ_BAABLY010000025.1"/>
</dbReference>
<reference evidence="2 3" key="1">
    <citation type="submission" date="2024-03" db="EMBL/GenBank/DDBJ databases">
        <title>Draft genome sequence of Pseudonocardia tropica JCM 19149.</title>
        <authorList>
            <person name="Butdee W."/>
            <person name="Duangmal K."/>
        </authorList>
    </citation>
    <scope>NUCLEOTIDE SEQUENCE [LARGE SCALE GENOMIC DNA]</scope>
    <source>
        <strain evidence="2 3">JCM 19149</strain>
    </source>
</reference>
<keyword evidence="2" id="KW-0489">Methyltransferase</keyword>
<proteinExistence type="predicted"/>
<dbReference type="Proteomes" id="UP001464923">
    <property type="component" value="Unassembled WGS sequence"/>
</dbReference>
<evidence type="ECO:0000313" key="3">
    <source>
        <dbReference type="Proteomes" id="UP001464923"/>
    </source>
</evidence>
<evidence type="ECO:0000313" key="2">
    <source>
        <dbReference type="EMBL" id="MEQ3540642.1"/>
    </source>
</evidence>
<dbReference type="GO" id="GO:0032259">
    <property type="term" value="P:methylation"/>
    <property type="evidence" value="ECO:0007669"/>
    <property type="project" value="UniProtKB-KW"/>
</dbReference>
<gene>
    <name evidence="2" type="ORF">WHI96_17660</name>
</gene>
<feature type="domain" description="Methyltransferase type 11" evidence="1">
    <location>
        <begin position="56"/>
        <end position="126"/>
    </location>
</feature>
<dbReference type="GO" id="GO:0008168">
    <property type="term" value="F:methyltransferase activity"/>
    <property type="evidence" value="ECO:0007669"/>
    <property type="project" value="UniProtKB-KW"/>
</dbReference>
<dbReference type="InterPro" id="IPR029063">
    <property type="entry name" value="SAM-dependent_MTases_sf"/>
</dbReference>
<keyword evidence="2" id="KW-0808">Transferase</keyword>
<accession>A0ABV1JXE9</accession>
<dbReference type="EC" id="2.1.-.-" evidence="2"/>